<dbReference type="Gene3D" id="1.10.357.10">
    <property type="entry name" value="Tetracycline Repressor, domain 2"/>
    <property type="match status" value="1"/>
</dbReference>
<dbReference type="PRINTS" id="PR00455">
    <property type="entry name" value="HTHTETR"/>
</dbReference>
<evidence type="ECO:0000313" key="4">
    <source>
        <dbReference type="EMBL" id="GFH03584.1"/>
    </source>
</evidence>
<accession>A0A7I9ZRC2</accession>
<protein>
    <submittedName>
        <fullName evidence="4">TetR family transcriptional regulator</fullName>
    </submittedName>
</protein>
<dbReference type="Pfam" id="PF00440">
    <property type="entry name" value="TetR_N"/>
    <property type="match status" value="1"/>
</dbReference>
<proteinExistence type="predicted"/>
<sequence>MDTIAAQAHPASDTRARLIDVAVSLFTRHSYAGTSLQMIADHLGFTKAAIYHHFRTREQLLLAVLEPVMEELAEVIDAAEAKRSVSARADRMLTGYAALAVRNRGLVGVLAADPSVAEALDAHRDWTQLITRQLSLLSDVDPGPAGRVKAAMVFAGLAAAAGPLSAELSDDELQSYLVDAARRTLGLRIRRPRHA</sequence>
<dbReference type="InterPro" id="IPR001647">
    <property type="entry name" value="HTH_TetR"/>
</dbReference>
<dbReference type="GO" id="GO:0003700">
    <property type="term" value="F:DNA-binding transcription factor activity"/>
    <property type="evidence" value="ECO:0007669"/>
    <property type="project" value="TreeGrafter"/>
</dbReference>
<dbReference type="InterPro" id="IPR009057">
    <property type="entry name" value="Homeodomain-like_sf"/>
</dbReference>
<name>A0A7I9ZRC2_9MYCO</name>
<dbReference type="Proteomes" id="UP000465304">
    <property type="component" value="Unassembled WGS sequence"/>
</dbReference>
<comment type="caution">
    <text evidence="4">The sequence shown here is derived from an EMBL/GenBank/DDBJ whole genome shotgun (WGS) entry which is preliminary data.</text>
</comment>
<feature type="DNA-binding region" description="H-T-H motif" evidence="2">
    <location>
        <begin position="35"/>
        <end position="54"/>
    </location>
</feature>
<feature type="domain" description="HTH tetR-type" evidence="3">
    <location>
        <begin position="12"/>
        <end position="72"/>
    </location>
</feature>
<keyword evidence="1 2" id="KW-0238">DNA-binding</keyword>
<dbReference type="InterPro" id="IPR050109">
    <property type="entry name" value="HTH-type_TetR-like_transc_reg"/>
</dbReference>
<dbReference type="EMBL" id="BLLB01000002">
    <property type="protein sequence ID" value="GFH03584.1"/>
    <property type="molecule type" value="Genomic_DNA"/>
</dbReference>
<evidence type="ECO:0000256" key="2">
    <source>
        <dbReference type="PROSITE-ProRule" id="PRU00335"/>
    </source>
</evidence>
<dbReference type="PROSITE" id="PS50977">
    <property type="entry name" value="HTH_TETR_2"/>
    <property type="match status" value="1"/>
</dbReference>
<dbReference type="SUPFAM" id="SSF46689">
    <property type="entry name" value="Homeodomain-like"/>
    <property type="match status" value="1"/>
</dbReference>
<dbReference type="GO" id="GO:0000976">
    <property type="term" value="F:transcription cis-regulatory region binding"/>
    <property type="evidence" value="ECO:0007669"/>
    <property type="project" value="TreeGrafter"/>
</dbReference>
<evidence type="ECO:0000256" key="1">
    <source>
        <dbReference type="ARBA" id="ARBA00023125"/>
    </source>
</evidence>
<organism evidence="4 5">
    <name type="scientific">Mycolicibacterium hippocampi</name>
    <dbReference type="NCBI Taxonomy" id="659824"/>
    <lineage>
        <taxon>Bacteria</taxon>
        <taxon>Bacillati</taxon>
        <taxon>Actinomycetota</taxon>
        <taxon>Actinomycetes</taxon>
        <taxon>Mycobacteriales</taxon>
        <taxon>Mycobacteriaceae</taxon>
        <taxon>Mycolicibacterium</taxon>
    </lineage>
</organism>
<dbReference type="AlphaFoldDB" id="A0A7I9ZRC2"/>
<dbReference type="PANTHER" id="PTHR30055">
    <property type="entry name" value="HTH-TYPE TRANSCRIPTIONAL REGULATOR RUTR"/>
    <property type="match status" value="1"/>
</dbReference>
<gene>
    <name evidence="4" type="ORF">MHIP_40670</name>
</gene>
<dbReference type="RefSeq" id="WP_163891344.1">
    <property type="nucleotide sequence ID" value="NZ_BLLB01000002.1"/>
</dbReference>
<evidence type="ECO:0000259" key="3">
    <source>
        <dbReference type="PROSITE" id="PS50977"/>
    </source>
</evidence>
<reference evidence="4 5" key="1">
    <citation type="journal article" date="2019" name="Emerg. Microbes Infect.">
        <title>Comprehensive subspecies identification of 175 nontuberculous mycobacteria species based on 7547 genomic profiles.</title>
        <authorList>
            <person name="Matsumoto Y."/>
            <person name="Kinjo T."/>
            <person name="Motooka D."/>
            <person name="Nabeya D."/>
            <person name="Jung N."/>
            <person name="Uechi K."/>
            <person name="Horii T."/>
            <person name="Iida T."/>
            <person name="Fujita J."/>
            <person name="Nakamura S."/>
        </authorList>
    </citation>
    <scope>NUCLEOTIDE SEQUENCE [LARGE SCALE GENOMIC DNA]</scope>
    <source>
        <strain evidence="4 5">JCM 30996</strain>
    </source>
</reference>
<dbReference type="PANTHER" id="PTHR30055:SF146">
    <property type="entry name" value="HTH-TYPE TRANSCRIPTIONAL DUAL REGULATOR CECR"/>
    <property type="match status" value="1"/>
</dbReference>
<evidence type="ECO:0000313" key="5">
    <source>
        <dbReference type="Proteomes" id="UP000465304"/>
    </source>
</evidence>
<keyword evidence="5" id="KW-1185">Reference proteome</keyword>